<evidence type="ECO:0000313" key="1">
    <source>
        <dbReference type="EMBL" id="KAB8289283.1"/>
    </source>
</evidence>
<reference evidence="1 4" key="2">
    <citation type="submission" date="2019-10" db="EMBL/GenBank/DDBJ databases">
        <title>Characterization of the phylogenetic diversity of two novel species belonging to the genus Bifidobacterium: Bifidobacterium cebidarum sp. nov. and Bifidobacterium leontopitheci sp. nov.</title>
        <authorList>
            <person name="Lugli G.A."/>
            <person name="Duranti S."/>
            <person name="Milani C."/>
            <person name="Turroni F."/>
            <person name="Ventura M."/>
        </authorList>
    </citation>
    <scope>NUCLEOTIDE SEQUENCE [LARGE SCALE GENOMIC DNA]</scope>
    <source>
        <strain evidence="1 4">DSM 100688</strain>
    </source>
</reference>
<dbReference type="Proteomes" id="UP000482084">
    <property type="component" value="Unassembled WGS sequence"/>
</dbReference>
<evidence type="ECO:0000313" key="2">
    <source>
        <dbReference type="EMBL" id="NEG70989.1"/>
    </source>
</evidence>
<dbReference type="Proteomes" id="UP000469943">
    <property type="component" value="Unassembled WGS sequence"/>
</dbReference>
<dbReference type="EMBL" id="WHZX01000001">
    <property type="protein sequence ID" value="NEG70989.1"/>
    <property type="molecule type" value="Genomic_DNA"/>
</dbReference>
<organism evidence="1 4">
    <name type="scientific">Bifidobacterium ramosum</name>
    <dbReference type="NCBI Taxonomy" id="1798158"/>
    <lineage>
        <taxon>Bacteria</taxon>
        <taxon>Bacillati</taxon>
        <taxon>Actinomycetota</taxon>
        <taxon>Actinomycetes</taxon>
        <taxon>Bifidobacteriales</taxon>
        <taxon>Bifidobacteriaceae</taxon>
        <taxon>Bifidobacterium</taxon>
    </lineage>
</organism>
<keyword evidence="4" id="KW-1185">Reference proteome</keyword>
<name>A0A6L4X3Z8_9BIFI</name>
<protein>
    <submittedName>
        <fullName evidence="1">Uncharacterized protein</fullName>
    </submittedName>
</protein>
<dbReference type="RefSeq" id="WP_152357453.1">
    <property type="nucleotide sequence ID" value="NZ_WBSM01000001.1"/>
</dbReference>
<proteinExistence type="predicted"/>
<dbReference type="AlphaFoldDB" id="A0A6L4X3Z8"/>
<comment type="caution">
    <text evidence="1">The sequence shown here is derived from an EMBL/GenBank/DDBJ whole genome shotgun (WGS) entry which is preliminary data.</text>
</comment>
<evidence type="ECO:0000313" key="3">
    <source>
        <dbReference type="Proteomes" id="UP000469943"/>
    </source>
</evidence>
<accession>A0A6L4X3Z8</accession>
<dbReference type="EMBL" id="WBSM01000001">
    <property type="protein sequence ID" value="KAB8289283.1"/>
    <property type="molecule type" value="Genomic_DNA"/>
</dbReference>
<dbReference type="OrthoDB" id="3239856at2"/>
<reference evidence="2 3" key="1">
    <citation type="submission" date="2019-10" db="EMBL/GenBank/DDBJ databases">
        <title>Bifidobacterium from non-human primates.</title>
        <authorList>
            <person name="Modesto M."/>
        </authorList>
    </citation>
    <scope>NUCLEOTIDE SEQUENCE [LARGE SCALE GENOMIC DNA]</scope>
    <source>
        <strain evidence="2 3">TREM</strain>
    </source>
</reference>
<evidence type="ECO:0000313" key="4">
    <source>
        <dbReference type="Proteomes" id="UP000482084"/>
    </source>
</evidence>
<sequence length="274" mass="29601">MGFMDLVEHLFRHDDGHTVRIGQPLSLRDAKTALAMIAVHQPLADMRKVADAVKQLQDEFPQYATYAMTHYYNEPKRVRFQSEGGTFLDADAIATAFAQSTVLRDEATIQHLIGDIADNREHRDPDATPAVPVDAVADETATRLAGAADVRRAWLFALYDQSDDIEEATKGGTERLRATLERAVTHDGGTDATDDTADATADTDKTHAPSIARLIVALLFPAQTTGAATTSSAATDAAQRALADPDTPSDAYMAAVQVFRDHGVAVPDTVTLER</sequence>
<gene>
    <name evidence="1" type="ORF">DSM100688_0363</name>
    <name evidence="2" type="ORF">GFD24_01845</name>
</gene>